<dbReference type="InterPro" id="IPR011545">
    <property type="entry name" value="DEAD/DEAH_box_helicase_dom"/>
</dbReference>
<keyword evidence="2" id="KW-0547">Nucleotide-binding</keyword>
<evidence type="ECO:0000313" key="10">
    <source>
        <dbReference type="Proteomes" id="UP000308197"/>
    </source>
</evidence>
<feature type="region of interest" description="Disordered" evidence="6">
    <location>
        <begin position="576"/>
        <end position="597"/>
    </location>
</feature>
<evidence type="ECO:0000256" key="1">
    <source>
        <dbReference type="ARBA" id="ARBA00005446"/>
    </source>
</evidence>
<evidence type="ECO:0000313" key="9">
    <source>
        <dbReference type="EMBL" id="TFK78631.1"/>
    </source>
</evidence>
<feature type="region of interest" description="Disordered" evidence="6">
    <location>
        <begin position="730"/>
        <end position="756"/>
    </location>
</feature>
<dbReference type="Pfam" id="PF00271">
    <property type="entry name" value="Helicase_C"/>
    <property type="match status" value="1"/>
</dbReference>
<feature type="domain" description="Helicase C-terminal" evidence="8">
    <location>
        <begin position="232"/>
        <end position="394"/>
    </location>
</feature>
<dbReference type="SMART" id="SM00487">
    <property type="entry name" value="DEXDc"/>
    <property type="match status" value="1"/>
</dbReference>
<dbReference type="InterPro" id="IPR027417">
    <property type="entry name" value="P-loop_NTPase"/>
</dbReference>
<dbReference type="GO" id="GO:0016787">
    <property type="term" value="F:hydrolase activity"/>
    <property type="evidence" value="ECO:0007669"/>
    <property type="project" value="UniProtKB-KW"/>
</dbReference>
<dbReference type="GO" id="GO:0043138">
    <property type="term" value="F:3'-5' DNA helicase activity"/>
    <property type="evidence" value="ECO:0007669"/>
    <property type="project" value="UniProtKB-EC"/>
</dbReference>
<dbReference type="AlphaFoldDB" id="A0A5C3NLN1"/>
<dbReference type="GO" id="GO:0005524">
    <property type="term" value="F:ATP binding"/>
    <property type="evidence" value="ECO:0007669"/>
    <property type="project" value="UniProtKB-KW"/>
</dbReference>
<dbReference type="GO" id="GO:0005694">
    <property type="term" value="C:chromosome"/>
    <property type="evidence" value="ECO:0007669"/>
    <property type="project" value="TreeGrafter"/>
</dbReference>
<dbReference type="PANTHER" id="PTHR13710:SF154">
    <property type="entry name" value="RECQ HELICASE, PUTATIVE (AFU_ORTHOLOGUE AFUA_6G14720)-RELATED"/>
    <property type="match status" value="1"/>
</dbReference>
<dbReference type="Pfam" id="PF00270">
    <property type="entry name" value="DEAD"/>
    <property type="match status" value="1"/>
</dbReference>
<evidence type="ECO:0000256" key="2">
    <source>
        <dbReference type="ARBA" id="ARBA00022741"/>
    </source>
</evidence>
<dbReference type="InParanoid" id="A0A5C3NLN1"/>
<gene>
    <name evidence="9" type="ORF">K466DRAFT_668379</name>
</gene>
<dbReference type="PROSITE" id="PS51192">
    <property type="entry name" value="HELICASE_ATP_BIND_1"/>
    <property type="match status" value="1"/>
</dbReference>
<keyword evidence="3" id="KW-0067">ATP-binding</keyword>
<dbReference type="GO" id="GO:0009378">
    <property type="term" value="F:four-way junction helicase activity"/>
    <property type="evidence" value="ECO:0007669"/>
    <property type="project" value="TreeGrafter"/>
</dbReference>
<dbReference type="PANTHER" id="PTHR13710">
    <property type="entry name" value="DNA HELICASE RECQ FAMILY MEMBER"/>
    <property type="match status" value="1"/>
</dbReference>
<dbReference type="Gene3D" id="3.40.50.300">
    <property type="entry name" value="P-loop containing nucleotide triphosphate hydrolases"/>
    <property type="match status" value="2"/>
</dbReference>
<dbReference type="SUPFAM" id="SSF52540">
    <property type="entry name" value="P-loop containing nucleoside triphosphate hydrolases"/>
    <property type="match status" value="1"/>
</dbReference>
<evidence type="ECO:0000259" key="8">
    <source>
        <dbReference type="PROSITE" id="PS51194"/>
    </source>
</evidence>
<dbReference type="InterPro" id="IPR014001">
    <property type="entry name" value="Helicase_ATP-bd"/>
</dbReference>
<evidence type="ECO:0000256" key="4">
    <source>
        <dbReference type="ARBA" id="ARBA00034617"/>
    </source>
</evidence>
<dbReference type="InterPro" id="IPR001650">
    <property type="entry name" value="Helicase_C-like"/>
</dbReference>
<keyword evidence="10" id="KW-1185">Reference proteome</keyword>
<feature type="region of interest" description="Disordered" evidence="6">
    <location>
        <begin position="376"/>
        <end position="475"/>
    </location>
</feature>
<dbReference type="STRING" id="1314778.A0A5C3NLN1"/>
<dbReference type="PROSITE" id="PS51194">
    <property type="entry name" value="HELICASE_CTER"/>
    <property type="match status" value="1"/>
</dbReference>
<dbReference type="Proteomes" id="UP000308197">
    <property type="component" value="Unassembled WGS sequence"/>
</dbReference>
<sequence length="756" mass="84478">MPSPIPCKLTDDEIRTRTLEVFGKRPCLFQIQVCRAQLERRNVISIAPTGSGKTLSYLMTLVFSPDSVIILVTALNVLGDQFVREAEAVGYRAIFVNAENDNDTTFTGIRNLQFRLVVMTPGILVQRGGRCATALWPHKAFTSKVQNFVLDEGHCIIQWGNTFRPEYSEVADILWLLPDTPTCISSATMPSPMITALCDKFRFGNNYTLFHRSNDRVNIAYTVIKMKHAANSYEDLGFLVPKDWKEGDPLPPKFMVFFDSKKEAEAASRYLASRVSRELRGKLPWFHAGMTKFFRVDQVEQFTNGETWGLLATDSGGMGLDIPDIRIVVQWKVPKDLNTVMQRFGRGARDPSLQALAILIAEPQWFYEVQLAKKKKKEQRRRRDTENGGRQKRRRVDIPNPPGPPQSSSRALPQNGVLVPEPLSDSDEESDDEEGDEDADGGGTAQPAAGGHASELGVSGGAVETISGGEGVQSVSEDMIEELCMGEGEKKTKRKGNGRGRRSMQTDRALCFFTNAHILAGPQRCRRYHSNLYFSNDKAPPETSPCCDRCAPRTPVICCDICHPEEVARMFPKRQDTAAKSQRAPGQAKIPPFAPSDGEKALRRELHQWRDSAARKKFHDIDLYGPDIFLHFKVIDRIVDLAHAGKLKTVRDLEVQTKWCFAPEYGTEILRMIELHRPKNPLPSPFVSTPLTARTRENQPLEPGSPLADKRPQRALPTCGACGKIGHKKNSRLCEHHPQSTSRLHSGRENAPPVSS</sequence>
<protein>
    <recommendedName>
        <fullName evidence="5">DNA 3'-5' helicase</fullName>
        <ecNumber evidence="5">5.6.2.4</ecNumber>
    </recommendedName>
</protein>
<feature type="region of interest" description="Disordered" evidence="6">
    <location>
        <begin position="690"/>
        <end position="714"/>
    </location>
</feature>
<evidence type="ECO:0000256" key="5">
    <source>
        <dbReference type="ARBA" id="ARBA00034808"/>
    </source>
</evidence>
<comment type="catalytic activity">
    <reaction evidence="4">
        <text>Couples ATP hydrolysis with the unwinding of duplex DNA by translocating in the 3'-5' direction.</text>
        <dbReference type="EC" id="5.6.2.4"/>
    </reaction>
</comment>
<dbReference type="EC" id="5.6.2.4" evidence="5"/>
<feature type="compositionally biased region" description="Acidic residues" evidence="6">
    <location>
        <begin position="424"/>
        <end position="440"/>
    </location>
</feature>
<evidence type="ECO:0000256" key="3">
    <source>
        <dbReference type="ARBA" id="ARBA00022840"/>
    </source>
</evidence>
<organism evidence="9 10">
    <name type="scientific">Polyporus arcularius HHB13444</name>
    <dbReference type="NCBI Taxonomy" id="1314778"/>
    <lineage>
        <taxon>Eukaryota</taxon>
        <taxon>Fungi</taxon>
        <taxon>Dikarya</taxon>
        <taxon>Basidiomycota</taxon>
        <taxon>Agaricomycotina</taxon>
        <taxon>Agaricomycetes</taxon>
        <taxon>Polyporales</taxon>
        <taxon>Polyporaceae</taxon>
        <taxon>Polyporus</taxon>
    </lineage>
</organism>
<dbReference type="SMART" id="SM00490">
    <property type="entry name" value="HELICc"/>
    <property type="match status" value="1"/>
</dbReference>
<name>A0A5C3NLN1_9APHY</name>
<dbReference type="GO" id="GO:0005737">
    <property type="term" value="C:cytoplasm"/>
    <property type="evidence" value="ECO:0007669"/>
    <property type="project" value="TreeGrafter"/>
</dbReference>
<dbReference type="GO" id="GO:0000724">
    <property type="term" value="P:double-strand break repair via homologous recombination"/>
    <property type="evidence" value="ECO:0007669"/>
    <property type="project" value="TreeGrafter"/>
</dbReference>
<feature type="domain" description="Helicase ATP-binding" evidence="7">
    <location>
        <begin position="34"/>
        <end position="207"/>
    </location>
</feature>
<dbReference type="EMBL" id="ML212414">
    <property type="protein sequence ID" value="TFK78631.1"/>
    <property type="molecule type" value="Genomic_DNA"/>
</dbReference>
<evidence type="ECO:0000259" key="7">
    <source>
        <dbReference type="PROSITE" id="PS51192"/>
    </source>
</evidence>
<reference evidence="9 10" key="1">
    <citation type="journal article" date="2019" name="Nat. Ecol. Evol.">
        <title>Megaphylogeny resolves global patterns of mushroom evolution.</title>
        <authorList>
            <person name="Varga T."/>
            <person name="Krizsan K."/>
            <person name="Foldi C."/>
            <person name="Dima B."/>
            <person name="Sanchez-Garcia M."/>
            <person name="Sanchez-Ramirez S."/>
            <person name="Szollosi G.J."/>
            <person name="Szarkandi J.G."/>
            <person name="Papp V."/>
            <person name="Albert L."/>
            <person name="Andreopoulos W."/>
            <person name="Angelini C."/>
            <person name="Antonin V."/>
            <person name="Barry K.W."/>
            <person name="Bougher N.L."/>
            <person name="Buchanan P."/>
            <person name="Buyck B."/>
            <person name="Bense V."/>
            <person name="Catcheside P."/>
            <person name="Chovatia M."/>
            <person name="Cooper J."/>
            <person name="Damon W."/>
            <person name="Desjardin D."/>
            <person name="Finy P."/>
            <person name="Geml J."/>
            <person name="Haridas S."/>
            <person name="Hughes K."/>
            <person name="Justo A."/>
            <person name="Karasinski D."/>
            <person name="Kautmanova I."/>
            <person name="Kiss B."/>
            <person name="Kocsube S."/>
            <person name="Kotiranta H."/>
            <person name="LaButti K.M."/>
            <person name="Lechner B.E."/>
            <person name="Liimatainen K."/>
            <person name="Lipzen A."/>
            <person name="Lukacs Z."/>
            <person name="Mihaltcheva S."/>
            <person name="Morgado L.N."/>
            <person name="Niskanen T."/>
            <person name="Noordeloos M.E."/>
            <person name="Ohm R.A."/>
            <person name="Ortiz-Santana B."/>
            <person name="Ovrebo C."/>
            <person name="Racz N."/>
            <person name="Riley R."/>
            <person name="Savchenko A."/>
            <person name="Shiryaev A."/>
            <person name="Soop K."/>
            <person name="Spirin V."/>
            <person name="Szebenyi C."/>
            <person name="Tomsovsky M."/>
            <person name="Tulloss R.E."/>
            <person name="Uehling J."/>
            <person name="Grigoriev I.V."/>
            <person name="Vagvolgyi C."/>
            <person name="Papp T."/>
            <person name="Martin F.M."/>
            <person name="Miettinen O."/>
            <person name="Hibbett D.S."/>
            <person name="Nagy L.G."/>
        </authorList>
    </citation>
    <scope>NUCLEOTIDE SEQUENCE [LARGE SCALE GENOMIC DNA]</scope>
    <source>
        <strain evidence="9 10">HHB13444</strain>
    </source>
</reference>
<dbReference type="GO" id="GO:0003676">
    <property type="term" value="F:nucleic acid binding"/>
    <property type="evidence" value="ECO:0007669"/>
    <property type="project" value="InterPro"/>
</dbReference>
<evidence type="ECO:0000256" key="6">
    <source>
        <dbReference type="SAM" id="MobiDB-lite"/>
    </source>
</evidence>
<keyword evidence="9" id="KW-0378">Hydrolase</keyword>
<comment type="similarity">
    <text evidence="1">Belongs to the helicase family. RecQ subfamily.</text>
</comment>
<accession>A0A5C3NLN1</accession>
<proteinExistence type="inferred from homology"/>